<dbReference type="RefSeq" id="WP_132494462.1">
    <property type="nucleotide sequence ID" value="NZ_SMKW01000115.1"/>
</dbReference>
<evidence type="ECO:0000259" key="1">
    <source>
        <dbReference type="Pfam" id="PF01494"/>
    </source>
</evidence>
<dbReference type="SUPFAM" id="SSF51905">
    <property type="entry name" value="FAD/NAD(P)-binding domain"/>
    <property type="match status" value="1"/>
</dbReference>
<accession>A0A4R4XXG6</accession>
<organism evidence="2 3">
    <name type="scientific">Saccharopolyspora elongata</name>
    <dbReference type="NCBI Taxonomy" id="2530387"/>
    <lineage>
        <taxon>Bacteria</taxon>
        <taxon>Bacillati</taxon>
        <taxon>Actinomycetota</taxon>
        <taxon>Actinomycetes</taxon>
        <taxon>Pseudonocardiales</taxon>
        <taxon>Pseudonocardiaceae</taxon>
        <taxon>Saccharopolyspora</taxon>
    </lineage>
</organism>
<dbReference type="Gene3D" id="3.50.50.60">
    <property type="entry name" value="FAD/NAD(P)-binding domain"/>
    <property type="match status" value="1"/>
</dbReference>
<dbReference type="Pfam" id="PF01494">
    <property type="entry name" value="FAD_binding_3"/>
    <property type="match status" value="1"/>
</dbReference>
<dbReference type="PANTHER" id="PTHR43422">
    <property type="entry name" value="THIAMINE THIAZOLE SYNTHASE"/>
    <property type="match status" value="1"/>
</dbReference>
<comment type="caution">
    <text evidence="2">The sequence shown here is derived from an EMBL/GenBank/DDBJ whole genome shotgun (WGS) entry which is preliminary data.</text>
</comment>
<name>A0A4R4XXG6_9PSEU</name>
<dbReference type="OrthoDB" id="9790035at2"/>
<dbReference type="EMBL" id="SMKW01000115">
    <property type="protein sequence ID" value="TDD36030.1"/>
    <property type="molecule type" value="Genomic_DNA"/>
</dbReference>
<protein>
    <submittedName>
        <fullName evidence="2">FAD-dependent oxidoreductase</fullName>
    </submittedName>
</protein>
<proteinExistence type="predicted"/>
<sequence length="455" mass="50478">MRDFSQAVVIGAGVSGLLAARVLSERFSSVLLLERDRLTGKDHRAGIPQSHHLHALSARGGELVEELFPGFRDELSDAGAPTFDFGAQVAVRFADGWASRPQTGLIVQSFTRSLFESSLRERVLALPGVALADGCAVLGLRADERAVTGVVFRDADGERTLPAGLVVDASGRSSHLAEWLEQAGFGRPREAVLNVGVGYASRLYDNPSDVWPEWTGLAEFLQAPDVRRGGFVSRVEGGRMLLTLQGIEDSKPPHDEEAFAEYLRKLRVPVADLVARMSPASSIRRYSRTENRRLACHRLRRWPDGLIAVGDAVCMFNPVYGQGLTVSAFEATDLREFLRECPPRGIPIGATRRFQRVLARRTRWPWLLATSSDWGWQRHRAPLPIRAGLSYLRRLMRVMPHDDVVYQQFLRVLHMVDPPTTLGRPSIVLRVLRHRSGKAARNALLSEQPLAGAEH</sequence>
<dbReference type="Proteomes" id="UP000294947">
    <property type="component" value="Unassembled WGS sequence"/>
</dbReference>
<dbReference type="InterPro" id="IPR002938">
    <property type="entry name" value="FAD-bd"/>
</dbReference>
<keyword evidence="3" id="KW-1185">Reference proteome</keyword>
<dbReference type="PRINTS" id="PR00420">
    <property type="entry name" value="RNGMNOXGNASE"/>
</dbReference>
<feature type="domain" description="FAD-binding" evidence="1">
    <location>
        <begin position="6"/>
        <end position="336"/>
    </location>
</feature>
<gene>
    <name evidence="2" type="ORF">E1288_42480</name>
</gene>
<evidence type="ECO:0000313" key="3">
    <source>
        <dbReference type="Proteomes" id="UP000294947"/>
    </source>
</evidence>
<dbReference type="GO" id="GO:0071949">
    <property type="term" value="F:FAD binding"/>
    <property type="evidence" value="ECO:0007669"/>
    <property type="project" value="InterPro"/>
</dbReference>
<evidence type="ECO:0000313" key="2">
    <source>
        <dbReference type="EMBL" id="TDD36030.1"/>
    </source>
</evidence>
<dbReference type="PANTHER" id="PTHR43422:SF3">
    <property type="entry name" value="THIAMINE THIAZOLE SYNTHASE"/>
    <property type="match status" value="1"/>
</dbReference>
<reference evidence="2 3" key="1">
    <citation type="submission" date="2019-03" db="EMBL/GenBank/DDBJ databases">
        <title>Draft genome sequences of novel Actinobacteria.</title>
        <authorList>
            <person name="Sahin N."/>
            <person name="Ay H."/>
            <person name="Saygin H."/>
        </authorList>
    </citation>
    <scope>NUCLEOTIDE SEQUENCE [LARGE SCALE GENOMIC DNA]</scope>
    <source>
        <strain evidence="2 3">7K502</strain>
    </source>
</reference>
<dbReference type="AlphaFoldDB" id="A0A4R4XXG6"/>
<dbReference type="InterPro" id="IPR036188">
    <property type="entry name" value="FAD/NAD-bd_sf"/>
</dbReference>